<evidence type="ECO:0000313" key="2">
    <source>
        <dbReference type="EMBL" id="MBP1991574.1"/>
    </source>
</evidence>
<keyword evidence="1" id="KW-0472">Membrane</keyword>
<feature type="transmembrane region" description="Helical" evidence="1">
    <location>
        <begin position="16"/>
        <end position="35"/>
    </location>
</feature>
<keyword evidence="1" id="KW-0812">Transmembrane</keyword>
<evidence type="ECO:0000256" key="1">
    <source>
        <dbReference type="SAM" id="Phobius"/>
    </source>
</evidence>
<keyword evidence="1" id="KW-1133">Transmembrane helix</keyword>
<dbReference type="EMBL" id="JAGGLB010000009">
    <property type="protein sequence ID" value="MBP1991574.1"/>
    <property type="molecule type" value="Genomic_DNA"/>
</dbReference>
<name>A0ABS4IYF8_9BACL</name>
<accession>A0ABS4IYF8</accession>
<sequence length="44" mass="4753">MTIAAQKSISKIRRPFYRGCSGFFGFGGVAVPNFLGKLCSVLLN</sequence>
<organism evidence="2 3">
    <name type="scientific">Paenibacillus eucommiae</name>
    <dbReference type="NCBI Taxonomy" id="1355755"/>
    <lineage>
        <taxon>Bacteria</taxon>
        <taxon>Bacillati</taxon>
        <taxon>Bacillota</taxon>
        <taxon>Bacilli</taxon>
        <taxon>Bacillales</taxon>
        <taxon>Paenibacillaceae</taxon>
        <taxon>Paenibacillus</taxon>
    </lineage>
</organism>
<protein>
    <submittedName>
        <fullName evidence="2">Uncharacterized protein</fullName>
    </submittedName>
</protein>
<keyword evidence="3" id="KW-1185">Reference proteome</keyword>
<comment type="caution">
    <text evidence="2">The sequence shown here is derived from an EMBL/GenBank/DDBJ whole genome shotgun (WGS) entry which is preliminary data.</text>
</comment>
<reference evidence="2 3" key="1">
    <citation type="submission" date="2021-03" db="EMBL/GenBank/DDBJ databases">
        <title>Genomic Encyclopedia of Type Strains, Phase IV (KMG-IV): sequencing the most valuable type-strain genomes for metagenomic binning, comparative biology and taxonomic classification.</title>
        <authorList>
            <person name="Goeker M."/>
        </authorList>
    </citation>
    <scope>NUCLEOTIDE SEQUENCE [LARGE SCALE GENOMIC DNA]</scope>
    <source>
        <strain evidence="2 3">DSM 26048</strain>
    </source>
</reference>
<proteinExistence type="predicted"/>
<dbReference type="Proteomes" id="UP001519287">
    <property type="component" value="Unassembled WGS sequence"/>
</dbReference>
<gene>
    <name evidence="2" type="ORF">J2Z66_003181</name>
</gene>
<evidence type="ECO:0000313" key="3">
    <source>
        <dbReference type="Proteomes" id="UP001519287"/>
    </source>
</evidence>